<dbReference type="Proteomes" id="UP000551758">
    <property type="component" value="Unassembled WGS sequence"/>
</dbReference>
<dbReference type="GO" id="GO:0035617">
    <property type="term" value="P:stress granule disassembly"/>
    <property type="evidence" value="ECO:0007669"/>
    <property type="project" value="TreeGrafter"/>
</dbReference>
<feature type="non-terminal residue" evidence="7">
    <location>
        <position position="529"/>
    </location>
</feature>
<dbReference type="Pfam" id="PF25327">
    <property type="entry name" value="UBL_ZFAND1"/>
    <property type="match status" value="1"/>
</dbReference>
<accession>A0A7J7FE77</accession>
<feature type="domain" description="AN1-type" evidence="6">
    <location>
        <begin position="279"/>
        <end position="327"/>
    </location>
</feature>
<organism evidence="7 8">
    <name type="scientific">Diceros bicornis minor</name>
    <name type="common">South-central black rhinoceros</name>
    <dbReference type="NCBI Taxonomy" id="77932"/>
    <lineage>
        <taxon>Eukaryota</taxon>
        <taxon>Metazoa</taxon>
        <taxon>Chordata</taxon>
        <taxon>Craniata</taxon>
        <taxon>Vertebrata</taxon>
        <taxon>Euteleostomi</taxon>
        <taxon>Mammalia</taxon>
        <taxon>Eutheria</taxon>
        <taxon>Laurasiatheria</taxon>
        <taxon>Perissodactyla</taxon>
        <taxon>Rhinocerotidae</taxon>
        <taxon>Diceros</taxon>
    </lineage>
</organism>
<dbReference type="PANTHER" id="PTHR14677:SF37">
    <property type="entry name" value="AN1-TYPE ZINC FINGER PROTEIN 1"/>
    <property type="match status" value="1"/>
</dbReference>
<dbReference type="Gene3D" id="4.10.1110.10">
    <property type="entry name" value="AN1-like Zinc finger"/>
    <property type="match status" value="2"/>
</dbReference>
<dbReference type="SMART" id="SM00154">
    <property type="entry name" value="ZnF_AN1"/>
    <property type="match status" value="2"/>
</dbReference>
<dbReference type="GO" id="GO:0010494">
    <property type="term" value="C:cytoplasmic stress granule"/>
    <property type="evidence" value="ECO:0007669"/>
    <property type="project" value="TreeGrafter"/>
</dbReference>
<keyword evidence="8" id="KW-1185">Reference proteome</keyword>
<evidence type="ECO:0000256" key="3">
    <source>
        <dbReference type="ARBA" id="ARBA00022833"/>
    </source>
</evidence>
<dbReference type="InterPro" id="IPR000058">
    <property type="entry name" value="Znf_AN1"/>
</dbReference>
<dbReference type="InterPro" id="IPR035896">
    <property type="entry name" value="AN1-like_Znf"/>
</dbReference>
<feature type="compositionally biased region" description="Pro residues" evidence="5">
    <location>
        <begin position="11"/>
        <end position="27"/>
    </location>
</feature>
<dbReference type="PANTHER" id="PTHR14677">
    <property type="entry name" value="ARSENITE INDUCUBLE RNA ASSOCIATED PROTEIN AIP-1-RELATED"/>
    <property type="match status" value="1"/>
</dbReference>
<evidence type="ECO:0000256" key="5">
    <source>
        <dbReference type="SAM" id="MobiDB-lite"/>
    </source>
</evidence>
<sequence>CSTALASWQPLPLPAGAPPPPAGPAPFPAGAAHETSPRPSGTPRRWRRREMAELDVGRHCQLEHCRQRGDRGGPHPLVLRRAGRRVRAGRGAGRSVRRRGGRSPGGRDLRTRAVPQDVPCRARLGLRVRLAEQRRPLLSQGRGERDAEVPSARLVPPLLRWAKRFSNVFFVCPLLVCQAKELGEASFSPGFPELLGRGASGEKALSFNQKGVDPQAGSRDHLCSLQLCHSLILVIVGLTNFLPFVCDGCSGIFCLEHRSRESHGCPEVTVINERLKSDKRTSHPCLFKACAERELVPVMCPYCEKNFCLRHRHQSDHECEKLEIPKPRMAATQKLVKDIIGKYLESLFCYFLTAVYSVSSRAPVSYVSLPVMDGLINSPDDSKTGETASKRRKGAKNSETAAKVALMKLKMHAVGDKSLPQTERIYFQVFLPKGSREKSKPMFFCRRWSVGKAVDFAASLASLKNDNNRLTAKKLRLCHLISGEALPLDHTLETWIAKEDCPLYNGGSVILEYLNDEEQLLENVDSYLE</sequence>
<evidence type="ECO:0000256" key="4">
    <source>
        <dbReference type="PROSITE-ProRule" id="PRU00449"/>
    </source>
</evidence>
<dbReference type="AlphaFoldDB" id="A0A7J7FE77"/>
<name>A0A7J7FE77_DICBM</name>
<protein>
    <recommendedName>
        <fullName evidence="6">AN1-type domain-containing protein</fullName>
    </recommendedName>
</protein>
<dbReference type="PROSITE" id="PS51039">
    <property type="entry name" value="ZF_AN1"/>
    <property type="match status" value="1"/>
</dbReference>
<keyword evidence="3" id="KW-0862">Zinc</keyword>
<dbReference type="SUPFAM" id="SSF118310">
    <property type="entry name" value="AN1-like Zinc finger"/>
    <property type="match status" value="2"/>
</dbReference>
<keyword evidence="2 4" id="KW-0863">Zinc-finger</keyword>
<feature type="compositionally biased region" description="Low complexity" evidence="5">
    <location>
        <begin position="28"/>
        <end position="43"/>
    </location>
</feature>
<feature type="region of interest" description="Disordered" evidence="5">
    <location>
        <begin position="1"/>
        <end position="46"/>
    </location>
</feature>
<feature type="region of interest" description="Disordered" evidence="5">
    <location>
        <begin position="65"/>
        <end position="115"/>
    </location>
</feature>
<proteinExistence type="predicted"/>
<evidence type="ECO:0000256" key="1">
    <source>
        <dbReference type="ARBA" id="ARBA00022723"/>
    </source>
</evidence>
<dbReference type="GO" id="GO:0008270">
    <property type="term" value="F:zinc ion binding"/>
    <property type="evidence" value="ECO:0007669"/>
    <property type="project" value="UniProtKB-KW"/>
</dbReference>
<keyword evidence="1" id="KW-0479">Metal-binding</keyword>
<evidence type="ECO:0000256" key="2">
    <source>
        <dbReference type="ARBA" id="ARBA00022771"/>
    </source>
</evidence>
<comment type="caution">
    <text evidence="7">The sequence shown here is derived from an EMBL/GenBank/DDBJ whole genome shotgun (WGS) entry which is preliminary data.</text>
</comment>
<reference evidence="7 8" key="1">
    <citation type="journal article" date="2020" name="Mol. Biol. Evol.">
        <title>Interspecific Gene Flow and the Evolution of Specialization in Black and White Rhinoceros.</title>
        <authorList>
            <person name="Moodley Y."/>
            <person name="Westbury M.V."/>
            <person name="Russo I.M."/>
            <person name="Gopalakrishnan S."/>
            <person name="Rakotoarivelo A."/>
            <person name="Olsen R.A."/>
            <person name="Prost S."/>
            <person name="Tunstall T."/>
            <person name="Ryder O.A."/>
            <person name="Dalen L."/>
            <person name="Bruford M.W."/>
        </authorList>
    </citation>
    <scope>NUCLEOTIDE SEQUENCE [LARGE SCALE GENOMIC DNA]</scope>
    <source>
        <strain evidence="7">SBR-YM</strain>
        <tissue evidence="7">Skin</tissue>
    </source>
</reference>
<dbReference type="Pfam" id="PF01428">
    <property type="entry name" value="zf-AN1"/>
    <property type="match status" value="2"/>
</dbReference>
<evidence type="ECO:0000313" key="7">
    <source>
        <dbReference type="EMBL" id="KAF5926355.1"/>
    </source>
</evidence>
<evidence type="ECO:0000259" key="6">
    <source>
        <dbReference type="PROSITE" id="PS51039"/>
    </source>
</evidence>
<dbReference type="InterPro" id="IPR057358">
    <property type="entry name" value="UBL_ZFAND1-like"/>
</dbReference>
<gene>
    <name evidence="7" type="ORF">HPG69_011486</name>
</gene>
<evidence type="ECO:0000313" key="8">
    <source>
        <dbReference type="Proteomes" id="UP000551758"/>
    </source>
</evidence>
<dbReference type="EMBL" id="JACDTQ010000773">
    <property type="protein sequence ID" value="KAF5926355.1"/>
    <property type="molecule type" value="Genomic_DNA"/>
</dbReference>